<dbReference type="Proteomes" id="UP000033754">
    <property type="component" value="Unassembled WGS sequence"/>
</dbReference>
<accession>A0A0F3N669</accession>
<proteinExistence type="predicted"/>
<name>A0A0F3N669_ANAPH</name>
<sequence length="61" mass="6756">MNIGKSDDRNLSIYAFGNTDNDLVSAILGYARRYGIVSNDTNFSITHTTLLVTCFTEELHG</sequence>
<dbReference type="EMBL" id="LANT01000008">
    <property type="protein sequence ID" value="KJV63236.1"/>
    <property type="molecule type" value="Genomic_DNA"/>
</dbReference>
<dbReference type="AlphaFoldDB" id="A0A0F3N669"/>
<evidence type="ECO:0000313" key="1">
    <source>
        <dbReference type="EMBL" id="KJV63236.1"/>
    </source>
</evidence>
<organism evidence="1 2">
    <name type="scientific">Anaplasma phagocytophilum str. NCH-1</name>
    <dbReference type="NCBI Taxonomy" id="1359161"/>
    <lineage>
        <taxon>Bacteria</taxon>
        <taxon>Pseudomonadati</taxon>
        <taxon>Pseudomonadota</taxon>
        <taxon>Alphaproteobacteria</taxon>
        <taxon>Rickettsiales</taxon>
        <taxon>Anaplasmataceae</taxon>
        <taxon>Anaplasma</taxon>
        <taxon>phagocytophilum group</taxon>
    </lineage>
</organism>
<evidence type="ECO:0000313" key="2">
    <source>
        <dbReference type="Proteomes" id="UP000033754"/>
    </source>
</evidence>
<protein>
    <submittedName>
        <fullName evidence="1">Uncharacterized protein</fullName>
    </submittedName>
</protein>
<gene>
    <name evidence="1" type="ORF">EPHNCH_1138</name>
</gene>
<dbReference type="GeneID" id="92748169"/>
<dbReference type="RefSeq" id="WP_020848973.1">
    <property type="nucleotide sequence ID" value="NZ_LANT01000008.1"/>
</dbReference>
<reference evidence="1 2" key="1">
    <citation type="submission" date="2015-01" db="EMBL/GenBank/DDBJ databases">
        <title>Genome Sequencing of Rickettsiales.</title>
        <authorList>
            <person name="Daugherty S.C."/>
            <person name="Su Q."/>
            <person name="Abolude K."/>
            <person name="Beier-Sexton M."/>
            <person name="Carlyon J.A."/>
            <person name="Carter R."/>
            <person name="Day N.P."/>
            <person name="Dumler S.J."/>
            <person name="Dyachenko V."/>
            <person name="Godinez A."/>
            <person name="Kurtti T.J."/>
            <person name="Lichay M."/>
            <person name="Mullins K.E."/>
            <person name="Ott S."/>
            <person name="Pappas-Brown V."/>
            <person name="Paris D.H."/>
            <person name="Patel P."/>
            <person name="Richards A.L."/>
            <person name="Sadzewicz L."/>
            <person name="Sears K."/>
            <person name="Seidman D."/>
            <person name="Sengamalay N."/>
            <person name="Stenos J."/>
            <person name="Tallon L.J."/>
            <person name="Vincent G."/>
            <person name="Fraser C.M."/>
            <person name="Munderloh U."/>
            <person name="Dunning-Hotopp J.C."/>
        </authorList>
    </citation>
    <scope>NUCLEOTIDE SEQUENCE [LARGE SCALE GENOMIC DNA]</scope>
    <source>
        <strain evidence="1 2">NCH-1</strain>
    </source>
</reference>
<dbReference type="PATRIC" id="fig|1359161.3.peg.1283"/>
<comment type="caution">
    <text evidence="1">The sequence shown here is derived from an EMBL/GenBank/DDBJ whole genome shotgun (WGS) entry which is preliminary data.</text>
</comment>